<dbReference type="AlphaFoldDB" id="A0A0V1I920"/>
<proteinExistence type="predicted"/>
<accession>A0A0V1I920</accession>
<dbReference type="EMBL" id="JYDP01000001">
    <property type="protein sequence ID" value="KRZ19324.1"/>
    <property type="molecule type" value="Genomic_DNA"/>
</dbReference>
<name>A0A0V1I920_9BILA</name>
<protein>
    <submittedName>
        <fullName evidence="1">Uncharacterized protein</fullName>
    </submittedName>
</protein>
<reference evidence="1 2" key="1">
    <citation type="submission" date="2015-01" db="EMBL/GenBank/DDBJ databases">
        <title>Evolution of Trichinella species and genotypes.</title>
        <authorList>
            <person name="Korhonen P.K."/>
            <person name="Edoardo P."/>
            <person name="Giuseppe L.R."/>
            <person name="Gasser R.B."/>
        </authorList>
    </citation>
    <scope>NUCLEOTIDE SEQUENCE [LARGE SCALE GENOMIC DNA]</scope>
    <source>
        <strain evidence="1">ISS1029</strain>
    </source>
</reference>
<comment type="caution">
    <text evidence="1">The sequence shown here is derived from an EMBL/GenBank/DDBJ whole genome shotgun (WGS) entry which is preliminary data.</text>
</comment>
<evidence type="ECO:0000313" key="2">
    <source>
        <dbReference type="Proteomes" id="UP000055024"/>
    </source>
</evidence>
<keyword evidence="2" id="KW-1185">Reference proteome</keyword>
<organism evidence="1 2">
    <name type="scientific">Trichinella zimbabwensis</name>
    <dbReference type="NCBI Taxonomy" id="268475"/>
    <lineage>
        <taxon>Eukaryota</taxon>
        <taxon>Metazoa</taxon>
        <taxon>Ecdysozoa</taxon>
        <taxon>Nematoda</taxon>
        <taxon>Enoplea</taxon>
        <taxon>Dorylaimia</taxon>
        <taxon>Trichinellida</taxon>
        <taxon>Trichinellidae</taxon>
        <taxon>Trichinella</taxon>
    </lineage>
</organism>
<gene>
    <name evidence="1" type="ORF">T11_5209</name>
</gene>
<sequence>MNPFDPYSHPVANKKKTKAELEFDRQCGLFSSEQLNINRLLYRNVTAKKTTTDADVNKATTTRTQFATPALKSNKFALITNQVMQQLSRYVFRMAMIKGLRLGKLKQQVDNKQRSSE</sequence>
<evidence type="ECO:0000313" key="1">
    <source>
        <dbReference type="EMBL" id="KRZ19324.1"/>
    </source>
</evidence>
<dbReference type="Proteomes" id="UP000055024">
    <property type="component" value="Unassembled WGS sequence"/>
</dbReference>